<dbReference type="EMBL" id="CAIIXF020000011">
    <property type="protein sequence ID" value="CAH1798331.1"/>
    <property type="molecule type" value="Genomic_DNA"/>
</dbReference>
<proteinExistence type="predicted"/>
<dbReference type="OrthoDB" id="10058798at2759"/>
<comment type="caution">
    <text evidence="1">The sequence shown here is derived from an EMBL/GenBank/DDBJ whole genome shotgun (WGS) entry which is preliminary data.</text>
</comment>
<evidence type="ECO:0000313" key="1">
    <source>
        <dbReference type="EMBL" id="CAH1798331.1"/>
    </source>
</evidence>
<protein>
    <submittedName>
        <fullName evidence="1">Uncharacterized protein</fullName>
    </submittedName>
</protein>
<sequence length="401" mass="46585">MATASALSPMTDVLGGVHPTPPPNIMWYASLDDIHIRDTLGEKDGDIGVVGIAPRLNNHKVHWLHALNCGHCGGVPCPVDHEKEKRIRVKDWDFVREVVHEKKILAEQLEKLKEEIAMIAEKEAQWRLDRLMLQRQIEDYRLASEKWAHDKHMMEIEIKRLREINEKMAHEIRQYKKREGKLEMLELRLESILEESERLKAENKRLKDITSKQLSEIIQITTNNKQLESDLNDAKDHIRMLKYQLADTEKALDDMKNDTSKDDMIAELERTVARLHRDIDHYIDIQAEKERMIDYLTGEVNDLRCGLEDCNKHKELLQLEIISLREEIARLRSQLGADKRFKTFVNIKRELTNVKDQNEGLKAIVKSEQTIPVLNPHGKLSLAKVEKPSVKVATRPKTAKR</sequence>
<accession>A0A8J1TEC0</accession>
<keyword evidence="2" id="KW-1185">Reference proteome</keyword>
<organism evidence="1 2">
    <name type="scientific">Owenia fusiformis</name>
    <name type="common">Polychaete worm</name>
    <dbReference type="NCBI Taxonomy" id="6347"/>
    <lineage>
        <taxon>Eukaryota</taxon>
        <taxon>Metazoa</taxon>
        <taxon>Spiralia</taxon>
        <taxon>Lophotrochozoa</taxon>
        <taxon>Annelida</taxon>
        <taxon>Polychaeta</taxon>
        <taxon>Sedentaria</taxon>
        <taxon>Canalipalpata</taxon>
        <taxon>Sabellida</taxon>
        <taxon>Oweniida</taxon>
        <taxon>Oweniidae</taxon>
        <taxon>Owenia</taxon>
    </lineage>
</organism>
<dbReference type="AlphaFoldDB" id="A0A8J1TEC0"/>
<dbReference type="Gene3D" id="1.20.5.1700">
    <property type="match status" value="1"/>
</dbReference>
<reference evidence="1" key="1">
    <citation type="submission" date="2022-03" db="EMBL/GenBank/DDBJ databases">
        <authorList>
            <person name="Martin C."/>
        </authorList>
    </citation>
    <scope>NUCLEOTIDE SEQUENCE</scope>
</reference>
<name>A0A8J1TEC0_OWEFU</name>
<evidence type="ECO:0000313" key="2">
    <source>
        <dbReference type="Proteomes" id="UP000749559"/>
    </source>
</evidence>
<dbReference type="Proteomes" id="UP000749559">
    <property type="component" value="Unassembled WGS sequence"/>
</dbReference>
<gene>
    <name evidence="1" type="ORF">OFUS_LOCUS22485</name>
</gene>